<organism evidence="14 15">
    <name type="scientific">Theileria equi strain WA</name>
    <dbReference type="NCBI Taxonomy" id="1537102"/>
    <lineage>
        <taxon>Eukaryota</taxon>
        <taxon>Sar</taxon>
        <taxon>Alveolata</taxon>
        <taxon>Apicomplexa</taxon>
        <taxon>Aconoidasida</taxon>
        <taxon>Piroplasmida</taxon>
        <taxon>Theileriidae</taxon>
        <taxon>Theileria</taxon>
    </lineage>
</organism>
<dbReference type="Proteomes" id="UP000031512">
    <property type="component" value="Unassembled WGS sequence"/>
</dbReference>
<dbReference type="GeneID" id="15804139"/>
<evidence type="ECO:0000256" key="10">
    <source>
        <dbReference type="ARBA" id="ARBA00047984"/>
    </source>
</evidence>
<evidence type="ECO:0000256" key="8">
    <source>
        <dbReference type="ARBA" id="ARBA00023187"/>
    </source>
</evidence>
<dbReference type="FunFam" id="3.40.50.300:FF:000726">
    <property type="entry name" value="Pre-mRNA-splicing factor ATP-dependent RNA helicase"/>
    <property type="match status" value="1"/>
</dbReference>
<dbReference type="Gene3D" id="1.20.120.1080">
    <property type="match status" value="1"/>
</dbReference>
<evidence type="ECO:0000256" key="6">
    <source>
        <dbReference type="ARBA" id="ARBA00022806"/>
    </source>
</evidence>
<dbReference type="SMART" id="SM00847">
    <property type="entry name" value="HA2"/>
    <property type="match status" value="1"/>
</dbReference>
<dbReference type="KEGG" id="beq:BEWA_045910"/>
<dbReference type="GO" id="GO:0071013">
    <property type="term" value="C:catalytic step 2 spliceosome"/>
    <property type="evidence" value="ECO:0007669"/>
    <property type="project" value="TreeGrafter"/>
</dbReference>
<evidence type="ECO:0000256" key="5">
    <source>
        <dbReference type="ARBA" id="ARBA00022801"/>
    </source>
</evidence>
<dbReference type="Pfam" id="PF07717">
    <property type="entry name" value="OB_NTP_bind"/>
    <property type="match status" value="1"/>
</dbReference>
<keyword evidence="3" id="KW-0507">mRNA processing</keyword>
<dbReference type="eggNOG" id="KOG0923">
    <property type="taxonomic scope" value="Eukaryota"/>
</dbReference>
<dbReference type="PROSITE" id="PS51192">
    <property type="entry name" value="HELICASE_ATP_BIND_1"/>
    <property type="match status" value="1"/>
</dbReference>
<dbReference type="PROSITE" id="PS00690">
    <property type="entry name" value="DEAH_ATP_HELICASE"/>
    <property type="match status" value="1"/>
</dbReference>
<dbReference type="SMART" id="SM00490">
    <property type="entry name" value="HELICc"/>
    <property type="match status" value="1"/>
</dbReference>
<dbReference type="GO" id="GO:0008380">
    <property type="term" value="P:RNA splicing"/>
    <property type="evidence" value="ECO:0007669"/>
    <property type="project" value="UniProtKB-KW"/>
</dbReference>
<dbReference type="Pfam" id="PF00271">
    <property type="entry name" value="Helicase_C"/>
    <property type="match status" value="1"/>
</dbReference>
<dbReference type="CDD" id="cd18791">
    <property type="entry name" value="SF2_C_RHA"/>
    <property type="match status" value="1"/>
</dbReference>
<dbReference type="GO" id="GO:0071006">
    <property type="term" value="C:U2-type catalytic step 1 spliceosome"/>
    <property type="evidence" value="ECO:0007669"/>
    <property type="project" value="UniProtKB-ARBA"/>
</dbReference>
<dbReference type="OrthoDB" id="10253254at2759"/>
<dbReference type="EMBL" id="ACOU01000007">
    <property type="protein sequence ID" value="EKX72127.1"/>
    <property type="molecule type" value="Genomic_DNA"/>
</dbReference>
<feature type="domain" description="Helicase C-terminal" evidence="13">
    <location>
        <begin position="476"/>
        <end position="649"/>
    </location>
</feature>
<dbReference type="InterPro" id="IPR027417">
    <property type="entry name" value="P-loop_NTPase"/>
</dbReference>
<keyword evidence="7" id="KW-0067">ATP-binding</keyword>
<dbReference type="Pfam" id="PF21010">
    <property type="entry name" value="HA2_C"/>
    <property type="match status" value="1"/>
</dbReference>
<comment type="caution">
    <text evidence="14">The sequence shown here is derived from an EMBL/GenBank/DDBJ whole genome shotgun (WGS) entry which is preliminary data.</text>
</comment>
<name>L1L9M8_THEEQ</name>
<evidence type="ECO:0000256" key="2">
    <source>
        <dbReference type="ARBA" id="ARBA00012552"/>
    </source>
</evidence>
<dbReference type="FunFam" id="1.20.120.1080:FF:000001">
    <property type="entry name" value="Pre-mRNA-splicing factor ATP-dependent RNA helicase"/>
    <property type="match status" value="1"/>
</dbReference>
<evidence type="ECO:0000313" key="15">
    <source>
        <dbReference type="Proteomes" id="UP000031512"/>
    </source>
</evidence>
<comment type="subcellular location">
    <subcellularLocation>
        <location evidence="1">Nucleus</location>
    </subcellularLocation>
</comment>
<evidence type="ECO:0000256" key="3">
    <source>
        <dbReference type="ARBA" id="ARBA00022664"/>
    </source>
</evidence>
<keyword evidence="6" id="KW-0347">Helicase</keyword>
<dbReference type="AlphaFoldDB" id="L1L9M8"/>
<dbReference type="GO" id="GO:0006397">
    <property type="term" value="P:mRNA processing"/>
    <property type="evidence" value="ECO:0007669"/>
    <property type="project" value="UniProtKB-KW"/>
</dbReference>
<dbReference type="InterPro" id="IPR002464">
    <property type="entry name" value="DNA/RNA_helicase_DEAH_CS"/>
</dbReference>
<proteinExistence type="predicted"/>
<feature type="region of interest" description="Disordered" evidence="11">
    <location>
        <begin position="1"/>
        <end position="32"/>
    </location>
</feature>
<keyword evidence="8" id="KW-0508">mRNA splicing</keyword>
<dbReference type="PANTHER" id="PTHR18934:SF83">
    <property type="entry name" value="PRE-MRNA-SPLICING FACTOR ATP-DEPENDENT RNA HELICASE DHX16"/>
    <property type="match status" value="1"/>
</dbReference>
<evidence type="ECO:0000259" key="13">
    <source>
        <dbReference type="PROSITE" id="PS51194"/>
    </source>
</evidence>
<dbReference type="Gene3D" id="3.40.50.300">
    <property type="entry name" value="P-loop containing nucleotide triphosphate hydrolases"/>
    <property type="match status" value="2"/>
</dbReference>
<keyword evidence="5 14" id="KW-0378">Hydrolase</keyword>
<dbReference type="RefSeq" id="XP_004831579.1">
    <property type="nucleotide sequence ID" value="XM_004831522.1"/>
</dbReference>
<dbReference type="Pfam" id="PF04408">
    <property type="entry name" value="WHD_HA2"/>
    <property type="match status" value="1"/>
</dbReference>
<dbReference type="PROSITE" id="PS51194">
    <property type="entry name" value="HELICASE_CTER"/>
    <property type="match status" value="1"/>
</dbReference>
<dbReference type="InterPro" id="IPR011709">
    <property type="entry name" value="DEAD-box_helicase_OB_fold"/>
</dbReference>
<sequence>MDDSGKKEDGPKNDQKTEINGDSESKYTEDPMKELNIAYEATKGRNLDLKDNPEYLERLRIEARRTYLESREDDRLILAKRALDEKEIVYKGSRDEYSKRSLEFERETVSLAKGAIEARNKDSGLITYQLPDSYDEDTNARLAVLKRKEVSKDTSAPDERRAWEDTQIKFGTVSYGSTDKTTVDKKETQMKGTSDGIDFVLDACDPGNLEFDSKAAAASAVSALSTDIVSDEEYTSSSEEEDEEETDKRFKFSERILRRKLKREKKERRKILEERMKLPVYLYRHDILAAIREYPVLIVVGETGSGKTTQIPQYLHEVGYSKAGIIGCTQPRRVACMSVSARVAREVGTKLGNAVGYTIRFEDCSTSSTNIKYMTDGILLRELMTDPLLSTYSSMIIDEAHERTIHTDILCALLKDLSRHRKNFRLIISSATLEAEKFALYFDNAPIFKIPGRRYPVQIYYTKSPEANFLDASVITVLQIHLTQPLGDILVFLPGQQEIEEVQEELQNRIRNKGKDMRELIVLAIYASLPSDMQAKIFEPTPEGARRVILATNIAETSITLNEIVYVIDCGFCKLNSFSPKTGIESLITVPCSKASANQRTGRAGRVKPGHCFRLYTKFSYEKEMDDVNDPEILRSNLSHVVLTLKALGIDDLINFDFMDSPSPETLIKALELIYALGALNDNGELTRLGRKMSELPLDPMYSKMLISSFRYKCTEECVTIAAMLNVGNSIFYRPKDRIFHADNARRNFFKQGGDHLTLLHVFNEWEETEFSVSWCYENYIQYKSMQRARDIREQIMELITRLDIGDGEQKEKEREKQNKEEGKLEDLGNVTENILKSITSGFFVHAATRSTFRGTASYRTLKYPQNVDIHPQSSLFDQEPKCVIYDDLVLTTKHYMRQVIEIKPEWLTQLAPHYYKQDEALLKRKKMPK</sequence>
<dbReference type="GO" id="GO:0003724">
    <property type="term" value="F:RNA helicase activity"/>
    <property type="evidence" value="ECO:0007669"/>
    <property type="project" value="UniProtKB-EC"/>
</dbReference>
<evidence type="ECO:0000313" key="14">
    <source>
        <dbReference type="EMBL" id="EKX72127.1"/>
    </source>
</evidence>
<dbReference type="GO" id="GO:0005524">
    <property type="term" value="F:ATP binding"/>
    <property type="evidence" value="ECO:0007669"/>
    <property type="project" value="UniProtKB-KW"/>
</dbReference>
<comment type="catalytic activity">
    <reaction evidence="10">
        <text>ATP + H2O = ADP + phosphate + H(+)</text>
        <dbReference type="Rhea" id="RHEA:13065"/>
        <dbReference type="ChEBI" id="CHEBI:15377"/>
        <dbReference type="ChEBI" id="CHEBI:15378"/>
        <dbReference type="ChEBI" id="CHEBI:30616"/>
        <dbReference type="ChEBI" id="CHEBI:43474"/>
        <dbReference type="ChEBI" id="CHEBI:456216"/>
        <dbReference type="EC" id="3.6.4.13"/>
    </reaction>
</comment>
<dbReference type="InterPro" id="IPR048333">
    <property type="entry name" value="HA2_WH"/>
</dbReference>
<protein>
    <recommendedName>
        <fullName evidence="2">RNA helicase</fullName>
        <ecNumber evidence="2">3.6.4.13</ecNumber>
    </recommendedName>
</protein>
<accession>L1L9M8</accession>
<evidence type="ECO:0000256" key="11">
    <source>
        <dbReference type="SAM" id="MobiDB-lite"/>
    </source>
</evidence>
<evidence type="ECO:0000259" key="12">
    <source>
        <dbReference type="PROSITE" id="PS51192"/>
    </source>
</evidence>
<dbReference type="Pfam" id="PF13401">
    <property type="entry name" value="AAA_22"/>
    <property type="match status" value="1"/>
</dbReference>
<dbReference type="InterPro" id="IPR014001">
    <property type="entry name" value="Helicase_ATP-bd"/>
</dbReference>
<dbReference type="InterPro" id="IPR049945">
    <property type="entry name" value="AAA_22"/>
</dbReference>
<reference evidence="14 15" key="1">
    <citation type="journal article" date="2012" name="BMC Genomics">
        <title>Comparative genomic analysis and phylogenetic position of Theileria equi.</title>
        <authorList>
            <person name="Kappmeyer L.S."/>
            <person name="Thiagarajan M."/>
            <person name="Herndon D.R."/>
            <person name="Ramsay J.D."/>
            <person name="Caler E."/>
            <person name="Djikeng A."/>
            <person name="Gillespie J.J."/>
            <person name="Lau A.O."/>
            <person name="Roalson E.H."/>
            <person name="Silva J.C."/>
            <person name="Silva M.G."/>
            <person name="Suarez C.E."/>
            <person name="Ueti M.W."/>
            <person name="Nene V.M."/>
            <person name="Mealey R.H."/>
            <person name="Knowles D.P."/>
            <person name="Brayton K.A."/>
        </authorList>
    </citation>
    <scope>NUCLEOTIDE SEQUENCE [LARGE SCALE GENOMIC DNA]</scope>
    <source>
        <strain evidence="14 15">WA</strain>
    </source>
</reference>
<evidence type="ECO:0000256" key="1">
    <source>
        <dbReference type="ARBA" id="ARBA00004123"/>
    </source>
</evidence>
<keyword evidence="4" id="KW-0547">Nucleotide-binding</keyword>
<evidence type="ECO:0000256" key="9">
    <source>
        <dbReference type="ARBA" id="ARBA00023242"/>
    </source>
</evidence>
<evidence type="ECO:0000256" key="4">
    <source>
        <dbReference type="ARBA" id="ARBA00022741"/>
    </source>
</evidence>
<feature type="domain" description="Helicase ATP-binding" evidence="12">
    <location>
        <begin position="288"/>
        <end position="451"/>
    </location>
</feature>
<dbReference type="PANTHER" id="PTHR18934">
    <property type="entry name" value="ATP-DEPENDENT RNA HELICASE"/>
    <property type="match status" value="1"/>
</dbReference>
<dbReference type="EC" id="3.6.4.13" evidence="2"/>
<keyword evidence="9" id="KW-0539">Nucleus</keyword>
<dbReference type="SMART" id="SM00487">
    <property type="entry name" value="DEXDc"/>
    <property type="match status" value="1"/>
</dbReference>
<dbReference type="VEuPathDB" id="PiroplasmaDB:BEWA_045910"/>
<evidence type="ECO:0000256" key="7">
    <source>
        <dbReference type="ARBA" id="ARBA00022840"/>
    </source>
</evidence>
<dbReference type="GO" id="GO:0016887">
    <property type="term" value="F:ATP hydrolysis activity"/>
    <property type="evidence" value="ECO:0007669"/>
    <property type="project" value="InterPro"/>
</dbReference>
<dbReference type="STRING" id="1537102.L1L9M8"/>
<dbReference type="GO" id="GO:0003723">
    <property type="term" value="F:RNA binding"/>
    <property type="evidence" value="ECO:0007669"/>
    <property type="project" value="TreeGrafter"/>
</dbReference>
<dbReference type="FunFam" id="3.40.50.300:FF:000007">
    <property type="entry name" value="Pre-mRNA-splicing factor ATP-dependent RNA helicase"/>
    <property type="match status" value="1"/>
</dbReference>
<dbReference type="InterPro" id="IPR007502">
    <property type="entry name" value="Helicase-assoc_dom"/>
</dbReference>
<gene>
    <name evidence="14" type="ORF">BEWA_045910</name>
</gene>
<dbReference type="InterPro" id="IPR001650">
    <property type="entry name" value="Helicase_C-like"/>
</dbReference>
<dbReference type="SUPFAM" id="SSF52540">
    <property type="entry name" value="P-loop containing nucleoside triphosphate hydrolases"/>
    <property type="match status" value="1"/>
</dbReference>
<keyword evidence="15" id="KW-1185">Reference proteome</keyword>